<organism evidence="1 2">
    <name type="scientific">Plectus sambesii</name>
    <dbReference type="NCBI Taxonomy" id="2011161"/>
    <lineage>
        <taxon>Eukaryota</taxon>
        <taxon>Metazoa</taxon>
        <taxon>Ecdysozoa</taxon>
        <taxon>Nematoda</taxon>
        <taxon>Chromadorea</taxon>
        <taxon>Plectida</taxon>
        <taxon>Plectina</taxon>
        <taxon>Plectoidea</taxon>
        <taxon>Plectidae</taxon>
        <taxon>Plectus</taxon>
    </lineage>
</organism>
<keyword evidence="1" id="KW-1185">Reference proteome</keyword>
<dbReference type="GO" id="GO:0017064">
    <property type="term" value="F:fatty acid amide hydrolase activity"/>
    <property type="evidence" value="ECO:0007669"/>
    <property type="project" value="TreeGrafter"/>
</dbReference>
<dbReference type="GO" id="GO:0009062">
    <property type="term" value="P:fatty acid catabolic process"/>
    <property type="evidence" value="ECO:0007669"/>
    <property type="project" value="TreeGrafter"/>
</dbReference>
<dbReference type="Gene3D" id="3.90.1300.10">
    <property type="entry name" value="Amidase signature (AS) domain"/>
    <property type="match status" value="1"/>
</dbReference>
<reference evidence="2" key="1">
    <citation type="submission" date="2022-11" db="UniProtKB">
        <authorList>
            <consortium name="WormBaseParasite"/>
        </authorList>
    </citation>
    <scope>IDENTIFICATION</scope>
</reference>
<sequence>MISGLFNLLDYPAGVVPVGHVTDEDDAALQSFPEGFNGTNLLYALIKKAAAKSRGLPLAVQIVTLPFREELCLRLMKEVENLTK</sequence>
<proteinExistence type="predicted"/>
<dbReference type="PANTHER" id="PTHR45847:SF6">
    <property type="entry name" value="FATTY ACID AMIDE HYDROLASE"/>
    <property type="match status" value="1"/>
</dbReference>
<dbReference type="WBParaSite" id="PSAMB.scaffold6219size9936.g28105.t1">
    <property type="protein sequence ID" value="PSAMB.scaffold6219size9936.g28105.t1"/>
    <property type="gene ID" value="PSAMB.scaffold6219size9936.g28105"/>
</dbReference>
<dbReference type="InterPro" id="IPR052096">
    <property type="entry name" value="Endocannabinoid_amidase"/>
</dbReference>
<name>A0A914X6H3_9BILA</name>
<evidence type="ECO:0000313" key="2">
    <source>
        <dbReference type="WBParaSite" id="PSAMB.scaffold6219size9936.g28105.t1"/>
    </source>
</evidence>
<evidence type="ECO:0000313" key="1">
    <source>
        <dbReference type="Proteomes" id="UP000887566"/>
    </source>
</evidence>
<protein>
    <submittedName>
        <fullName evidence="2">Amidase domain-containing protein</fullName>
    </submittedName>
</protein>
<accession>A0A914X6H3</accession>
<dbReference type="InterPro" id="IPR036928">
    <property type="entry name" value="AS_sf"/>
</dbReference>
<dbReference type="PANTHER" id="PTHR45847">
    <property type="entry name" value="FATTY ACID AMIDE HYDROLASE"/>
    <property type="match status" value="1"/>
</dbReference>
<dbReference type="AlphaFoldDB" id="A0A914X6H3"/>
<dbReference type="SUPFAM" id="SSF75304">
    <property type="entry name" value="Amidase signature (AS) enzymes"/>
    <property type="match status" value="1"/>
</dbReference>
<dbReference type="GO" id="GO:0004040">
    <property type="term" value="F:amidase activity"/>
    <property type="evidence" value="ECO:0007669"/>
    <property type="project" value="TreeGrafter"/>
</dbReference>
<dbReference type="Proteomes" id="UP000887566">
    <property type="component" value="Unplaced"/>
</dbReference>